<dbReference type="EMBL" id="FOOI01000029">
    <property type="protein sequence ID" value="SFH69312.1"/>
    <property type="molecule type" value="Genomic_DNA"/>
</dbReference>
<proteinExistence type="predicted"/>
<accession>A0A1I3C461</accession>
<dbReference type="Proteomes" id="UP000533017">
    <property type="component" value="Unassembled WGS sequence"/>
</dbReference>
<organism evidence="2 3">
    <name type="scientific">Actinopolymorpha cephalotaxi</name>
    <dbReference type="NCBI Taxonomy" id="504797"/>
    <lineage>
        <taxon>Bacteria</taxon>
        <taxon>Bacillati</taxon>
        <taxon>Actinomycetota</taxon>
        <taxon>Actinomycetes</taxon>
        <taxon>Propionibacteriales</taxon>
        <taxon>Actinopolymorphaceae</taxon>
        <taxon>Actinopolymorpha</taxon>
    </lineage>
</organism>
<dbReference type="EMBL" id="JACBZA010000001">
    <property type="protein sequence ID" value="NYH85398.1"/>
    <property type="molecule type" value="Genomic_DNA"/>
</dbReference>
<dbReference type="Proteomes" id="UP000199052">
    <property type="component" value="Unassembled WGS sequence"/>
</dbReference>
<dbReference type="OrthoDB" id="583539at2"/>
<evidence type="ECO:0000313" key="2">
    <source>
        <dbReference type="EMBL" id="SFH69312.1"/>
    </source>
</evidence>
<dbReference type="RefSeq" id="WP_092890503.1">
    <property type="nucleotide sequence ID" value="NZ_FOOI01000029.1"/>
</dbReference>
<reference evidence="2 3" key="1">
    <citation type="submission" date="2016-10" db="EMBL/GenBank/DDBJ databases">
        <authorList>
            <person name="de Groot N.N."/>
        </authorList>
    </citation>
    <scope>NUCLEOTIDE SEQUENCE [LARGE SCALE GENOMIC DNA]</scope>
    <source>
        <strain evidence="2 3">CPCC 202808</strain>
    </source>
</reference>
<dbReference type="AlphaFoldDB" id="A0A1I3C461"/>
<dbReference type="STRING" id="504797.SAMN05421678_1299"/>
<keyword evidence="4" id="KW-1185">Reference proteome</keyword>
<protein>
    <submittedName>
        <fullName evidence="2">Uncharacterized protein</fullName>
    </submittedName>
</protein>
<evidence type="ECO:0000313" key="3">
    <source>
        <dbReference type="Proteomes" id="UP000199052"/>
    </source>
</evidence>
<evidence type="ECO:0000313" key="1">
    <source>
        <dbReference type="EMBL" id="NYH85398.1"/>
    </source>
</evidence>
<reference evidence="1 4" key="2">
    <citation type="submission" date="2020-07" db="EMBL/GenBank/DDBJ databases">
        <title>Sequencing the genomes of 1000 actinobacteria strains.</title>
        <authorList>
            <person name="Klenk H.-P."/>
        </authorList>
    </citation>
    <scope>NUCLEOTIDE SEQUENCE [LARGE SCALE GENOMIC DNA]</scope>
    <source>
        <strain evidence="1 4">DSM 45117</strain>
    </source>
</reference>
<evidence type="ECO:0000313" key="4">
    <source>
        <dbReference type="Proteomes" id="UP000533017"/>
    </source>
</evidence>
<name>A0A1I3C461_9ACTN</name>
<sequence>MRTLTADDLLAGTSMVHDVELPGRLLDPLAGNDIPAGVVRLRPLTVQTLVLVSRAARDDPGLVPVLMVKEALVEPRLSLEQVRALSIGLLHFLVAAVNTVSGLAADGEVLDAPTSSPMADVHVLLATHFGWSPQQVAQLTPGQVAVYLAGVDRLREQTAGAR</sequence>
<gene>
    <name evidence="1" type="ORF">FHR37_004249</name>
    <name evidence="2" type="ORF">SAMN05421678_1299</name>
</gene>